<keyword evidence="2" id="KW-1185">Reference proteome</keyword>
<proteinExistence type="predicted"/>
<organism evidence="1 2">
    <name type="scientific">Caldichromatium japonicum</name>
    <dbReference type="NCBI Taxonomy" id="2699430"/>
    <lineage>
        <taxon>Bacteria</taxon>
        <taxon>Pseudomonadati</taxon>
        <taxon>Pseudomonadota</taxon>
        <taxon>Gammaproteobacteria</taxon>
        <taxon>Chromatiales</taxon>
        <taxon>Chromatiaceae</taxon>
        <taxon>Caldichromatium</taxon>
    </lineage>
</organism>
<dbReference type="EMBL" id="CP048029">
    <property type="protein sequence ID" value="QIK38661.1"/>
    <property type="molecule type" value="Genomic_DNA"/>
</dbReference>
<protein>
    <submittedName>
        <fullName evidence="1">Uncharacterized protein</fullName>
    </submittedName>
</protein>
<dbReference type="AlphaFoldDB" id="A0A6G7VF64"/>
<dbReference type="KEGG" id="cjap:GWK36_12465"/>
<gene>
    <name evidence="1" type="ORF">GWK36_12465</name>
</gene>
<dbReference type="Proteomes" id="UP000502699">
    <property type="component" value="Chromosome"/>
</dbReference>
<dbReference type="RefSeq" id="WP_166271546.1">
    <property type="nucleotide sequence ID" value="NZ_CP048029.1"/>
</dbReference>
<name>A0A6G7VF64_9GAMM</name>
<accession>A0A6G7VF64</accession>
<evidence type="ECO:0000313" key="1">
    <source>
        <dbReference type="EMBL" id="QIK38661.1"/>
    </source>
</evidence>
<reference evidence="2" key="1">
    <citation type="submission" date="2020-01" db="EMBL/GenBank/DDBJ databases">
        <title>Caldichromatium gen. nov., sp. nov., a thermophilic purple sulfur bacterium member of the family Chromatiaceae isolated from Nakabusa hot spring, Japan.</title>
        <authorList>
            <person name="Saini M.K."/>
            <person name="Hanada S."/>
            <person name="Tank M."/>
        </authorList>
    </citation>
    <scope>NUCLEOTIDE SEQUENCE [LARGE SCALE GENOMIC DNA]</scope>
    <source>
        <strain evidence="2">No.7</strain>
    </source>
</reference>
<sequence>MRASSSSLASEGGKQAFGFEEESERALNTGHDHIGGQECRHCCSFILDDHDPQDGCRKHLPVIAFIAERDTAFGAQGVQISRLVPVLVLGSQDLDASWQVHKLALGATKSISGEHMDLKLGRKGNERLGNPRQEGPIDRQGAIIVSDEMVEAQGEKARDADLLISSMGDRLRCAGL</sequence>
<evidence type="ECO:0000313" key="2">
    <source>
        <dbReference type="Proteomes" id="UP000502699"/>
    </source>
</evidence>